<keyword evidence="4" id="KW-1185">Reference proteome</keyword>
<evidence type="ECO:0000313" key="3">
    <source>
        <dbReference type="EMBL" id="RPD55454.1"/>
    </source>
</evidence>
<proteinExistence type="predicted"/>
<reference evidence="3" key="1">
    <citation type="journal article" date="2018" name="Genome Biol. Evol.">
        <title>Genomics and development of Lentinus tigrinus, a white-rot wood-decaying mushroom with dimorphic fruiting bodies.</title>
        <authorList>
            <person name="Wu B."/>
            <person name="Xu Z."/>
            <person name="Knudson A."/>
            <person name="Carlson A."/>
            <person name="Chen N."/>
            <person name="Kovaka S."/>
            <person name="LaButti K."/>
            <person name="Lipzen A."/>
            <person name="Pennachio C."/>
            <person name="Riley R."/>
            <person name="Schakwitz W."/>
            <person name="Umezawa K."/>
            <person name="Ohm R.A."/>
            <person name="Grigoriev I.V."/>
            <person name="Nagy L.G."/>
            <person name="Gibbons J."/>
            <person name="Hibbett D."/>
        </authorList>
    </citation>
    <scope>NUCLEOTIDE SEQUENCE [LARGE SCALE GENOMIC DNA]</scope>
    <source>
        <strain evidence="3">ALCF2SS1-6</strain>
    </source>
</reference>
<dbReference type="EMBL" id="ML122295">
    <property type="protein sequence ID" value="RPD55454.1"/>
    <property type="molecule type" value="Genomic_DNA"/>
</dbReference>
<evidence type="ECO:0000256" key="1">
    <source>
        <dbReference type="SAM" id="MobiDB-lite"/>
    </source>
</evidence>
<dbReference type="OrthoDB" id="2750658at2759"/>
<evidence type="ECO:0000313" key="4">
    <source>
        <dbReference type="Proteomes" id="UP000313359"/>
    </source>
</evidence>
<protein>
    <recommendedName>
        <fullName evidence="5">Mid2 domain-containing protein</fullName>
    </recommendedName>
</protein>
<dbReference type="Proteomes" id="UP000313359">
    <property type="component" value="Unassembled WGS sequence"/>
</dbReference>
<evidence type="ECO:0000256" key="2">
    <source>
        <dbReference type="SAM" id="Phobius"/>
    </source>
</evidence>
<feature type="region of interest" description="Disordered" evidence="1">
    <location>
        <begin position="156"/>
        <end position="175"/>
    </location>
</feature>
<feature type="compositionally biased region" description="Polar residues" evidence="1">
    <location>
        <begin position="250"/>
        <end position="259"/>
    </location>
</feature>
<organism evidence="3 4">
    <name type="scientific">Lentinus tigrinus ALCF2SS1-6</name>
    <dbReference type="NCBI Taxonomy" id="1328759"/>
    <lineage>
        <taxon>Eukaryota</taxon>
        <taxon>Fungi</taxon>
        <taxon>Dikarya</taxon>
        <taxon>Basidiomycota</taxon>
        <taxon>Agaricomycotina</taxon>
        <taxon>Agaricomycetes</taxon>
        <taxon>Polyporales</taxon>
        <taxon>Polyporaceae</taxon>
        <taxon>Lentinus</taxon>
    </lineage>
</organism>
<gene>
    <name evidence="3" type="ORF">L227DRAFT_304894</name>
</gene>
<accession>A0A5C2RVQ7</accession>
<keyword evidence="2" id="KW-0472">Membrane</keyword>
<sequence>MVRATASTPDSDVIVDDSRKDLIQYSNTVSAQQPWTWSQVASNLDYYNSSWARAWNSSDSILFEFEGTRVAVYGFHLSSIIPDADSPTIASYTIDSDTVQRTTYSPPPNDVENHFHQLYFQSDLLPFGKHTLRIDIVDPETEGFGLDWIEYNTTSPPEATSVASPSPSAPSTSVLSSPYVSSTQYPGPFVTPSVPNGASARSTFPAAIVAGVAAGAFVLLIGIGLLYFFTGRKGRRRRPTDLLSADEASSEQYPTGQSAETRDVREEAGMMSAPSTPMTINTFNNSPRQSEFFAHKSSATYTTSMIPGIRPISRNSMVVSTSARRPLPPVPAEGSQQHSALLKGDTREDDEESLPAYAP</sequence>
<feature type="transmembrane region" description="Helical" evidence="2">
    <location>
        <begin position="204"/>
        <end position="229"/>
    </location>
</feature>
<name>A0A5C2RVQ7_9APHY</name>
<evidence type="ECO:0008006" key="5">
    <source>
        <dbReference type="Google" id="ProtNLM"/>
    </source>
</evidence>
<keyword evidence="2" id="KW-1133">Transmembrane helix</keyword>
<feature type="region of interest" description="Disordered" evidence="1">
    <location>
        <begin position="238"/>
        <end position="264"/>
    </location>
</feature>
<keyword evidence="2" id="KW-0812">Transmembrane</keyword>
<feature type="region of interest" description="Disordered" evidence="1">
    <location>
        <begin position="319"/>
        <end position="359"/>
    </location>
</feature>
<dbReference type="AlphaFoldDB" id="A0A5C2RVQ7"/>
<dbReference type="Gene3D" id="2.60.120.260">
    <property type="entry name" value="Galactose-binding domain-like"/>
    <property type="match status" value="1"/>
</dbReference>